<sequence length="363" mass="41523">MWMMGYNDGAERELNLPDSFNVGRKLRPLFPRPPVTATSIPTLNSNAPCFTRNIHGTTHDLLAFNHHLATMAEQSKREFNSTTQQVVVSSRWNPTPEQLHTLEELYRQGTRTPSAEQIQHITAQLRRYGKIEGKNVFYWFQNHKARERQKRRRQNETPPSQSQDNDQQHSPDNERKESVTEANRTANFEVGWALSRNCTTTLAEKTASIQRGPAAAELTTDGWLHFDEGELFHQRRNVTWQNKMHFSTSSSPTHHLINTCTAAVTTSTSTIVNSTSSNVSQTLTTTMDRPKLMVKASQDLNYFFRENLNCSFSNDNGDEEDCGAPDQTLQLFPLRSGGDHDEREKMSTNFTPQQFFEFLPLKN</sequence>
<keyword evidence="3" id="KW-0805">Transcription regulation</keyword>
<dbReference type="CDD" id="cd00086">
    <property type="entry name" value="homeodomain"/>
    <property type="match status" value="1"/>
</dbReference>
<feature type="compositionally biased region" description="Basic and acidic residues" evidence="11">
    <location>
        <begin position="166"/>
        <end position="179"/>
    </location>
</feature>
<protein>
    <submittedName>
        <fullName evidence="13">WUSCHEL related homeobox 1</fullName>
    </submittedName>
</protein>
<evidence type="ECO:0000256" key="9">
    <source>
        <dbReference type="PROSITE-ProRule" id="PRU00108"/>
    </source>
</evidence>
<comment type="subcellular location">
    <subcellularLocation>
        <location evidence="1 9 10">Nucleus</location>
    </subcellularLocation>
</comment>
<dbReference type="PANTHER" id="PTHR45940">
    <property type="entry name" value="WUSCHEL-RELATED HOMEOBOX 1-RELATED"/>
    <property type="match status" value="1"/>
</dbReference>
<dbReference type="OrthoDB" id="1918181at2759"/>
<feature type="region of interest" description="Disordered" evidence="11">
    <location>
        <begin position="143"/>
        <end position="183"/>
    </location>
</feature>
<dbReference type="SMART" id="SM00389">
    <property type="entry name" value="HOX"/>
    <property type="match status" value="1"/>
</dbReference>
<dbReference type="SUPFAM" id="SSF46689">
    <property type="entry name" value="Homeodomain-like"/>
    <property type="match status" value="1"/>
</dbReference>
<feature type="compositionally biased region" description="Basic residues" evidence="11">
    <location>
        <begin position="143"/>
        <end position="153"/>
    </location>
</feature>
<evidence type="ECO:0000256" key="1">
    <source>
        <dbReference type="ARBA" id="ARBA00004123"/>
    </source>
</evidence>
<evidence type="ECO:0000256" key="11">
    <source>
        <dbReference type="SAM" id="MobiDB-lite"/>
    </source>
</evidence>
<evidence type="ECO:0000259" key="12">
    <source>
        <dbReference type="PROSITE" id="PS50071"/>
    </source>
</evidence>
<feature type="domain" description="Homeobox" evidence="12">
    <location>
        <begin position="95"/>
        <end position="150"/>
    </location>
</feature>
<evidence type="ECO:0000256" key="6">
    <source>
        <dbReference type="ARBA" id="ARBA00023163"/>
    </source>
</evidence>
<feature type="compositionally biased region" description="Polar residues" evidence="11">
    <location>
        <begin position="156"/>
        <end position="165"/>
    </location>
</feature>
<name>A0A7J0F9P4_9ERIC</name>
<accession>A0A7J0F9P4</accession>
<evidence type="ECO:0000256" key="4">
    <source>
        <dbReference type="ARBA" id="ARBA00023125"/>
    </source>
</evidence>
<dbReference type="Pfam" id="PF00046">
    <property type="entry name" value="Homeodomain"/>
    <property type="match status" value="1"/>
</dbReference>
<keyword evidence="2" id="KW-0217">Developmental protein</keyword>
<dbReference type="InterPro" id="IPR044555">
    <property type="entry name" value="WUSCHEL-like"/>
</dbReference>
<keyword evidence="14" id="KW-1185">Reference proteome</keyword>
<evidence type="ECO:0000256" key="2">
    <source>
        <dbReference type="ARBA" id="ARBA00022473"/>
    </source>
</evidence>
<dbReference type="EMBL" id="BJWL01000010">
    <property type="protein sequence ID" value="GFY95395.1"/>
    <property type="molecule type" value="Genomic_DNA"/>
</dbReference>
<evidence type="ECO:0000256" key="8">
    <source>
        <dbReference type="ARBA" id="ARBA00024040"/>
    </source>
</evidence>
<organism evidence="13 14">
    <name type="scientific">Actinidia rufa</name>
    <dbReference type="NCBI Taxonomy" id="165716"/>
    <lineage>
        <taxon>Eukaryota</taxon>
        <taxon>Viridiplantae</taxon>
        <taxon>Streptophyta</taxon>
        <taxon>Embryophyta</taxon>
        <taxon>Tracheophyta</taxon>
        <taxon>Spermatophyta</taxon>
        <taxon>Magnoliopsida</taxon>
        <taxon>eudicotyledons</taxon>
        <taxon>Gunneridae</taxon>
        <taxon>Pentapetalae</taxon>
        <taxon>asterids</taxon>
        <taxon>Ericales</taxon>
        <taxon>Actinidiaceae</taxon>
        <taxon>Actinidia</taxon>
    </lineage>
</organism>
<dbReference type="PANTHER" id="PTHR45940:SF13">
    <property type="entry name" value="WUSCHEL-RELATED HOMEOBOX 1"/>
    <property type="match status" value="1"/>
</dbReference>
<gene>
    <name evidence="13" type="ORF">Acr_10g0007800</name>
</gene>
<keyword evidence="7 9" id="KW-0539">Nucleus</keyword>
<evidence type="ECO:0000256" key="3">
    <source>
        <dbReference type="ARBA" id="ARBA00023015"/>
    </source>
</evidence>
<comment type="caution">
    <text evidence="13">The sequence shown here is derived from an EMBL/GenBank/DDBJ whole genome shotgun (WGS) entry which is preliminary data.</text>
</comment>
<dbReference type="GO" id="GO:0003677">
    <property type="term" value="F:DNA binding"/>
    <property type="evidence" value="ECO:0007669"/>
    <property type="project" value="UniProtKB-UniRule"/>
</dbReference>
<evidence type="ECO:0000256" key="7">
    <source>
        <dbReference type="ARBA" id="ARBA00023242"/>
    </source>
</evidence>
<keyword evidence="5 9" id="KW-0371">Homeobox</keyword>
<dbReference type="PROSITE" id="PS50071">
    <property type="entry name" value="HOMEOBOX_2"/>
    <property type="match status" value="1"/>
</dbReference>
<reference evidence="13 14" key="1">
    <citation type="submission" date="2019-07" db="EMBL/GenBank/DDBJ databases">
        <title>De Novo Assembly of kiwifruit Actinidia rufa.</title>
        <authorList>
            <person name="Sugita-Konishi S."/>
            <person name="Sato K."/>
            <person name="Mori E."/>
            <person name="Abe Y."/>
            <person name="Kisaki G."/>
            <person name="Hamano K."/>
            <person name="Suezawa K."/>
            <person name="Otani M."/>
            <person name="Fukuda T."/>
            <person name="Manabe T."/>
            <person name="Gomi K."/>
            <person name="Tabuchi M."/>
            <person name="Akimitsu K."/>
            <person name="Kataoka I."/>
        </authorList>
    </citation>
    <scope>NUCLEOTIDE SEQUENCE [LARGE SCALE GENOMIC DNA]</scope>
    <source>
        <strain evidence="14">cv. Fuchu</strain>
    </source>
</reference>
<dbReference type="GO" id="GO:0003700">
    <property type="term" value="F:DNA-binding transcription factor activity"/>
    <property type="evidence" value="ECO:0007669"/>
    <property type="project" value="InterPro"/>
</dbReference>
<feature type="DNA-binding region" description="Homeobox" evidence="9">
    <location>
        <begin position="97"/>
        <end position="151"/>
    </location>
</feature>
<dbReference type="InterPro" id="IPR009057">
    <property type="entry name" value="Homeodomain-like_sf"/>
</dbReference>
<evidence type="ECO:0000313" key="13">
    <source>
        <dbReference type="EMBL" id="GFY95395.1"/>
    </source>
</evidence>
<dbReference type="FunFam" id="1.10.10.60:FF:000146">
    <property type="entry name" value="WUSCHEL-related homeobox 4"/>
    <property type="match status" value="1"/>
</dbReference>
<keyword evidence="4 9" id="KW-0238">DNA-binding</keyword>
<dbReference type="InterPro" id="IPR001356">
    <property type="entry name" value="HD"/>
</dbReference>
<evidence type="ECO:0000313" key="14">
    <source>
        <dbReference type="Proteomes" id="UP000585474"/>
    </source>
</evidence>
<dbReference type="Gene3D" id="1.10.10.60">
    <property type="entry name" value="Homeodomain-like"/>
    <property type="match status" value="1"/>
</dbReference>
<comment type="similarity">
    <text evidence="8">Belongs to the WUS homeobox family.</text>
</comment>
<evidence type="ECO:0000256" key="10">
    <source>
        <dbReference type="RuleBase" id="RU000682"/>
    </source>
</evidence>
<keyword evidence="6" id="KW-0804">Transcription</keyword>
<proteinExistence type="inferred from homology"/>
<evidence type="ECO:0000256" key="5">
    <source>
        <dbReference type="ARBA" id="ARBA00023155"/>
    </source>
</evidence>
<dbReference type="Proteomes" id="UP000585474">
    <property type="component" value="Unassembled WGS sequence"/>
</dbReference>
<dbReference type="GO" id="GO:0005634">
    <property type="term" value="C:nucleus"/>
    <property type="evidence" value="ECO:0007669"/>
    <property type="project" value="UniProtKB-SubCell"/>
</dbReference>
<dbReference type="AlphaFoldDB" id="A0A7J0F9P4"/>
<dbReference type="GO" id="GO:0099402">
    <property type="term" value="P:plant organ development"/>
    <property type="evidence" value="ECO:0007669"/>
    <property type="project" value="InterPro"/>
</dbReference>